<protein>
    <recommendedName>
        <fullName evidence="3">Transposase</fullName>
    </recommendedName>
</protein>
<name>A0ABT2EY58_METVO</name>
<proteinExistence type="predicted"/>
<gene>
    <name evidence="1" type="ORF">M2325_001605</name>
</gene>
<dbReference type="Proteomes" id="UP001140258">
    <property type="component" value="Unassembled WGS sequence"/>
</dbReference>
<dbReference type="RefSeq" id="WP_259052597.1">
    <property type="nucleotide sequence ID" value="NZ_JANUCQ010000005.1"/>
</dbReference>
<evidence type="ECO:0000313" key="1">
    <source>
        <dbReference type="EMBL" id="MCS3922895.1"/>
    </source>
</evidence>
<evidence type="ECO:0000313" key="2">
    <source>
        <dbReference type="Proteomes" id="UP001140258"/>
    </source>
</evidence>
<sequence>MNLKDNILYKSIKWFFAVKSEKPKNYDTEVKPILYEQERRGRRRIL</sequence>
<accession>A0ABT2EY58</accession>
<reference evidence="1" key="1">
    <citation type="submission" date="2022-08" db="EMBL/GenBank/DDBJ databases">
        <title>Genomic Encyclopedia of Type Strains, Phase V (KMG-V): Genome sequencing to study the core and pangenomes of soil and plant-associated prokaryotes.</title>
        <authorList>
            <person name="Whitman W."/>
        </authorList>
    </citation>
    <scope>NUCLEOTIDE SEQUENCE</scope>
    <source>
        <strain evidence="1">PS</strain>
    </source>
</reference>
<dbReference type="EMBL" id="JANUCQ010000005">
    <property type="protein sequence ID" value="MCS3922895.1"/>
    <property type="molecule type" value="Genomic_DNA"/>
</dbReference>
<keyword evidence="2" id="KW-1185">Reference proteome</keyword>
<organism evidence="1 2">
    <name type="scientific">Methanococcus voltae PS</name>
    <dbReference type="NCBI Taxonomy" id="523842"/>
    <lineage>
        <taxon>Archaea</taxon>
        <taxon>Methanobacteriati</taxon>
        <taxon>Methanobacteriota</taxon>
        <taxon>Methanomada group</taxon>
        <taxon>Methanococci</taxon>
        <taxon>Methanococcales</taxon>
        <taxon>Methanococcaceae</taxon>
        <taxon>Methanococcus</taxon>
    </lineage>
</organism>
<evidence type="ECO:0008006" key="3">
    <source>
        <dbReference type="Google" id="ProtNLM"/>
    </source>
</evidence>
<comment type="caution">
    <text evidence="1">The sequence shown here is derived from an EMBL/GenBank/DDBJ whole genome shotgun (WGS) entry which is preliminary data.</text>
</comment>